<dbReference type="Gene3D" id="3.20.20.60">
    <property type="entry name" value="Phosphoenolpyruvate-binding domains"/>
    <property type="match status" value="2"/>
</dbReference>
<dbReference type="EC" id="2.7.1.40" evidence="3"/>
<gene>
    <name evidence="13" type="ORF">UR91_C0019G0007</name>
</gene>
<reference evidence="13 14" key="1">
    <citation type="journal article" date="2015" name="Nature">
        <title>rRNA introns, odd ribosomes, and small enigmatic genomes across a large radiation of phyla.</title>
        <authorList>
            <person name="Brown C.T."/>
            <person name="Hug L.A."/>
            <person name="Thomas B.C."/>
            <person name="Sharon I."/>
            <person name="Castelle C.J."/>
            <person name="Singh A."/>
            <person name="Wilkins M.J."/>
            <person name="Williams K.H."/>
            <person name="Banfield J.F."/>
        </authorList>
    </citation>
    <scope>NUCLEOTIDE SEQUENCE [LARGE SCALE GENOMIC DNA]</scope>
</reference>
<protein>
    <recommendedName>
        <fullName evidence="3">pyruvate kinase</fullName>
        <ecNumber evidence="3">2.7.1.40</ecNumber>
    </recommendedName>
</protein>
<keyword evidence="10" id="KW-0324">Glycolysis</keyword>
<evidence type="ECO:0000256" key="6">
    <source>
        <dbReference type="ARBA" id="ARBA00022741"/>
    </source>
</evidence>
<dbReference type="InterPro" id="IPR015813">
    <property type="entry name" value="Pyrv/PenolPyrv_kinase-like_dom"/>
</dbReference>
<dbReference type="Proteomes" id="UP000034798">
    <property type="component" value="Unassembled WGS sequence"/>
</dbReference>
<comment type="pathway">
    <text evidence="1">Carbohydrate degradation; glycolysis; pyruvate from D-glyceraldehyde 3-phosphate: step 5/5.</text>
</comment>
<accession>A0A0G0G9K8</accession>
<evidence type="ECO:0000256" key="1">
    <source>
        <dbReference type="ARBA" id="ARBA00004997"/>
    </source>
</evidence>
<evidence type="ECO:0000313" key="14">
    <source>
        <dbReference type="Proteomes" id="UP000034798"/>
    </source>
</evidence>
<evidence type="ECO:0000256" key="7">
    <source>
        <dbReference type="ARBA" id="ARBA00022777"/>
    </source>
</evidence>
<dbReference type="PATRIC" id="fig|1618752.3.peg.355"/>
<evidence type="ECO:0000256" key="11">
    <source>
        <dbReference type="ARBA" id="ARBA00023317"/>
    </source>
</evidence>
<evidence type="ECO:0000256" key="10">
    <source>
        <dbReference type="ARBA" id="ARBA00023152"/>
    </source>
</evidence>
<keyword evidence="6" id="KW-0547">Nucleotide-binding</keyword>
<keyword evidence="5" id="KW-0479">Metal-binding</keyword>
<dbReference type="SUPFAM" id="SSF51621">
    <property type="entry name" value="Phosphoenolpyruvate/pyruvate domain"/>
    <property type="match status" value="1"/>
</dbReference>
<dbReference type="FunFam" id="3.20.20.60:FF:000001">
    <property type="entry name" value="Pyruvate kinase"/>
    <property type="match status" value="1"/>
</dbReference>
<dbReference type="GO" id="GO:0004743">
    <property type="term" value="F:pyruvate kinase activity"/>
    <property type="evidence" value="ECO:0007669"/>
    <property type="project" value="UniProtKB-EC"/>
</dbReference>
<name>A0A0G0G9K8_9BACT</name>
<evidence type="ECO:0000256" key="3">
    <source>
        <dbReference type="ARBA" id="ARBA00012142"/>
    </source>
</evidence>
<feature type="domain" description="Pyruvate kinase barrel" evidence="12">
    <location>
        <begin position="4"/>
        <end position="77"/>
    </location>
</feature>
<dbReference type="InterPro" id="IPR040442">
    <property type="entry name" value="Pyrv_kinase-like_dom_sf"/>
</dbReference>
<dbReference type="PANTHER" id="PTHR11817">
    <property type="entry name" value="PYRUVATE KINASE"/>
    <property type="match status" value="1"/>
</dbReference>
<organism evidence="13 14">
    <name type="scientific">Candidatus Nomurabacteria bacterium GW2011_GWC2_35_8</name>
    <dbReference type="NCBI Taxonomy" id="1618752"/>
    <lineage>
        <taxon>Bacteria</taxon>
        <taxon>Candidatus Nomuraibacteriota</taxon>
    </lineage>
</organism>
<feature type="domain" description="Pyruvate kinase barrel" evidence="12">
    <location>
        <begin position="86"/>
        <end position="243"/>
    </location>
</feature>
<evidence type="ECO:0000256" key="2">
    <source>
        <dbReference type="ARBA" id="ARBA00008663"/>
    </source>
</evidence>
<evidence type="ECO:0000256" key="9">
    <source>
        <dbReference type="ARBA" id="ARBA00022842"/>
    </source>
</evidence>
<dbReference type="Pfam" id="PF00224">
    <property type="entry name" value="PK"/>
    <property type="match status" value="2"/>
</dbReference>
<dbReference type="InterPro" id="IPR001697">
    <property type="entry name" value="Pyr_Knase"/>
</dbReference>
<sequence length="265" mass="29506">MNSKAQIVATIGPSSEGKKIVREMIEHNMDVARLNSSWGTYGEHSEYIKNIREMAEKVGRHIPIILDLSGPRIQGKNGHKFDYKAIEALTCKDVVDLEFGIVEKVDYIAMSFVGNAEDVLKLREKMREFGKVIPIIAKIERKIAVHNIDEIIKVADAIMIARGDLGNEIPLEQIPFIEKDIIKKCKTAGKPVIVATQMMLSMTENTEPTRAEVTDVAYAIINGADAVMLSEESANGKHPLEAVIMMEKGIKEAEKHSKDIKINKL</sequence>
<proteinExistence type="inferred from homology"/>
<dbReference type="InterPro" id="IPR015793">
    <property type="entry name" value="Pyrv_Knase_brl"/>
</dbReference>
<dbReference type="GO" id="GO:0005524">
    <property type="term" value="F:ATP binding"/>
    <property type="evidence" value="ECO:0007669"/>
    <property type="project" value="UniProtKB-KW"/>
</dbReference>
<evidence type="ECO:0000313" key="13">
    <source>
        <dbReference type="EMBL" id="KKP88402.1"/>
    </source>
</evidence>
<keyword evidence="8" id="KW-0067">ATP-binding</keyword>
<dbReference type="GO" id="GO:0000287">
    <property type="term" value="F:magnesium ion binding"/>
    <property type="evidence" value="ECO:0007669"/>
    <property type="project" value="InterPro"/>
</dbReference>
<comment type="similarity">
    <text evidence="2">Belongs to the pyruvate kinase family.</text>
</comment>
<dbReference type="AlphaFoldDB" id="A0A0G0G9K8"/>
<evidence type="ECO:0000256" key="5">
    <source>
        <dbReference type="ARBA" id="ARBA00022723"/>
    </source>
</evidence>
<evidence type="ECO:0000256" key="8">
    <source>
        <dbReference type="ARBA" id="ARBA00022840"/>
    </source>
</evidence>
<dbReference type="GO" id="GO:0030955">
    <property type="term" value="F:potassium ion binding"/>
    <property type="evidence" value="ECO:0007669"/>
    <property type="project" value="InterPro"/>
</dbReference>
<dbReference type="UniPathway" id="UPA00109">
    <property type="reaction ID" value="UER00188"/>
</dbReference>
<dbReference type="EMBL" id="LBQZ01000019">
    <property type="protein sequence ID" value="KKP88402.1"/>
    <property type="molecule type" value="Genomic_DNA"/>
</dbReference>
<comment type="caution">
    <text evidence="13">The sequence shown here is derived from an EMBL/GenBank/DDBJ whole genome shotgun (WGS) entry which is preliminary data.</text>
</comment>
<keyword evidence="9" id="KW-0460">Magnesium</keyword>
<evidence type="ECO:0000259" key="12">
    <source>
        <dbReference type="Pfam" id="PF00224"/>
    </source>
</evidence>
<dbReference type="GO" id="GO:0016301">
    <property type="term" value="F:kinase activity"/>
    <property type="evidence" value="ECO:0007669"/>
    <property type="project" value="UniProtKB-KW"/>
</dbReference>
<keyword evidence="7 13" id="KW-0418">Kinase</keyword>
<keyword evidence="4" id="KW-0808">Transferase</keyword>
<evidence type="ECO:0000256" key="4">
    <source>
        <dbReference type="ARBA" id="ARBA00022679"/>
    </source>
</evidence>
<keyword evidence="11 13" id="KW-0670">Pyruvate</keyword>